<feature type="repeat" description="ANK" evidence="8">
    <location>
        <begin position="118"/>
        <end position="150"/>
    </location>
</feature>
<protein>
    <recommendedName>
        <fullName evidence="2">tRNA(Phe) (4-demethylwyosine(37)-C(7)) aminocarboxypropyltransferase</fullName>
        <ecNumber evidence="2">2.5.1.114</ecNumber>
    </recommendedName>
</protein>
<dbReference type="GO" id="GO:0030488">
    <property type="term" value="P:tRNA methylation"/>
    <property type="evidence" value="ECO:0007669"/>
    <property type="project" value="TreeGrafter"/>
</dbReference>
<dbReference type="Pfam" id="PF02475">
    <property type="entry name" value="TRM5-TYW2_MTfase"/>
    <property type="match status" value="1"/>
</dbReference>
<dbReference type="InterPro" id="IPR036770">
    <property type="entry name" value="Ankyrin_rpt-contain_sf"/>
</dbReference>
<dbReference type="CDD" id="cd02440">
    <property type="entry name" value="AdoMet_MTases"/>
    <property type="match status" value="1"/>
</dbReference>
<dbReference type="InterPro" id="IPR030382">
    <property type="entry name" value="MeTrfase_TRM5/TYW2"/>
</dbReference>
<dbReference type="Pfam" id="PF25133">
    <property type="entry name" value="TYW2_N_2"/>
    <property type="match status" value="1"/>
</dbReference>
<keyword evidence="8" id="KW-0040">ANK repeat</keyword>
<dbReference type="Proteomes" id="UP001233999">
    <property type="component" value="Unassembled WGS sequence"/>
</dbReference>
<dbReference type="InterPro" id="IPR056743">
    <property type="entry name" value="TRM5-TYW2-like_MTfase"/>
</dbReference>
<evidence type="ECO:0000256" key="3">
    <source>
        <dbReference type="ARBA" id="ARBA00022603"/>
    </source>
</evidence>
<keyword evidence="5" id="KW-0949">S-adenosyl-L-methionine</keyword>
<dbReference type="GO" id="GO:0031591">
    <property type="term" value="P:wybutosine biosynthetic process"/>
    <property type="evidence" value="ECO:0007669"/>
    <property type="project" value="TreeGrafter"/>
</dbReference>
<sequence length="660" mass="74663">MNEQNEEYDKFTEELERVQDAMKKADFSLGQVSGWDDDAQGIDDDRNPCDSPQREILTAAENGDLAQIANLISSDPTVLHALDKDGYTPLHRACYNNHEVVVDLLLKHGANISAETEDGWQPLHSACKWNNTQCAAKLLEHGADPNATSKGDSECMVSFENKFKEKKKVKKVMTTYLKLKENIEHMMQSKGLWHDSLVVEIPCKWEKYGDTVLIDKDRYLKNSVWKQAGSELWTCICASLGLRRVALKGHIYPDGYRTPNCELVWGDSNWIECQDNGIKFSWNITKSMFSAGNASERHRVATFNCEDEVIVDLYAGIGYFTLPYLIHAKACLVHACEWNPYAVEAIRKNLVLNNVTDRCIVHPGDNQMSGLNDIADRVNCGLLPSSRCGWELACKVLKTSSGGVLHLHENVTSGIFHKNMEKRVPKDRRPSNMMEENCNDDRNICSVKTNYIKCLENTPYETVENLILKGDNTIKNIGNITEGAYYSNVKDESSINDPCKNIDEKNSFSEDENINFQRNEYCKKIKNVNHECSDICKKAPNLVSECDTCKCTENRTKSRIYGTCKSGNGEGSNCKNVTSCVLKDNSCRKINRVVYTDVSNKKEEWKLWSESAARDIQHILQKVKGGNWEVRILKLNHVKSYAPHVDHLVLDLFCSPALVS</sequence>
<reference evidence="10" key="2">
    <citation type="submission" date="2023-05" db="EMBL/GenBank/DDBJ databases">
        <authorList>
            <person name="Fouks B."/>
        </authorList>
    </citation>
    <scope>NUCLEOTIDE SEQUENCE</scope>
    <source>
        <strain evidence="10">Stay&amp;Tobe</strain>
        <tissue evidence="10">Testes</tissue>
    </source>
</reference>
<dbReference type="SUPFAM" id="SSF48403">
    <property type="entry name" value="Ankyrin repeat"/>
    <property type="match status" value="1"/>
</dbReference>
<organism evidence="10 11">
    <name type="scientific">Diploptera punctata</name>
    <name type="common">Pacific beetle cockroach</name>
    <dbReference type="NCBI Taxonomy" id="6984"/>
    <lineage>
        <taxon>Eukaryota</taxon>
        <taxon>Metazoa</taxon>
        <taxon>Ecdysozoa</taxon>
        <taxon>Arthropoda</taxon>
        <taxon>Hexapoda</taxon>
        <taxon>Insecta</taxon>
        <taxon>Pterygota</taxon>
        <taxon>Neoptera</taxon>
        <taxon>Polyneoptera</taxon>
        <taxon>Dictyoptera</taxon>
        <taxon>Blattodea</taxon>
        <taxon>Blaberoidea</taxon>
        <taxon>Blaberidae</taxon>
        <taxon>Diplopterinae</taxon>
        <taxon>Diploptera</taxon>
    </lineage>
</organism>
<evidence type="ECO:0000256" key="6">
    <source>
        <dbReference type="ARBA" id="ARBA00022694"/>
    </source>
</evidence>
<dbReference type="FunFam" id="3.40.50.150:FF:000131">
    <property type="entry name" value="tRNA wybutosine-synthesizing protein 2/3/4"/>
    <property type="match status" value="1"/>
</dbReference>
<evidence type="ECO:0000313" key="10">
    <source>
        <dbReference type="EMBL" id="KAJ9584049.1"/>
    </source>
</evidence>
<evidence type="ECO:0000256" key="4">
    <source>
        <dbReference type="ARBA" id="ARBA00022679"/>
    </source>
</evidence>
<dbReference type="PROSITE" id="PS50297">
    <property type="entry name" value="ANK_REP_REGION"/>
    <property type="match status" value="2"/>
</dbReference>
<dbReference type="GO" id="GO:0005737">
    <property type="term" value="C:cytoplasm"/>
    <property type="evidence" value="ECO:0007669"/>
    <property type="project" value="TreeGrafter"/>
</dbReference>
<proteinExistence type="predicted"/>
<accession>A0AAD7ZNL2</accession>
<dbReference type="GO" id="GO:0102522">
    <property type="term" value="F:tRNA 4-demethylwyosine alpha-amino-alpha-carboxypropyltransferase activity"/>
    <property type="evidence" value="ECO:0007669"/>
    <property type="project" value="UniProtKB-EC"/>
</dbReference>
<gene>
    <name evidence="10" type="ORF">L9F63_021606</name>
</gene>
<evidence type="ECO:0000256" key="7">
    <source>
        <dbReference type="ARBA" id="ARBA00049400"/>
    </source>
</evidence>
<keyword evidence="6" id="KW-0819">tRNA processing</keyword>
<dbReference type="Pfam" id="PF12796">
    <property type="entry name" value="Ank_2"/>
    <property type="match status" value="1"/>
</dbReference>
<comment type="pathway">
    <text evidence="1">tRNA modification; wybutosine-tRNA(Phe) biosynthesis.</text>
</comment>
<dbReference type="Gene3D" id="1.25.40.20">
    <property type="entry name" value="Ankyrin repeat-containing domain"/>
    <property type="match status" value="1"/>
</dbReference>
<dbReference type="GO" id="GO:0008175">
    <property type="term" value="F:tRNA methyltransferase activity"/>
    <property type="evidence" value="ECO:0007669"/>
    <property type="project" value="TreeGrafter"/>
</dbReference>
<name>A0AAD7ZNL2_DIPPU</name>
<dbReference type="PANTHER" id="PTHR23245">
    <property type="entry name" value="TRNA METHYLTRANSFERASE"/>
    <property type="match status" value="1"/>
</dbReference>
<dbReference type="Gene3D" id="3.30.300.110">
    <property type="entry name" value="Met-10+ protein-like domains"/>
    <property type="match status" value="1"/>
</dbReference>
<dbReference type="InterPro" id="IPR056744">
    <property type="entry name" value="TRM5/TYW2-like_N"/>
</dbReference>
<evidence type="ECO:0000256" key="5">
    <source>
        <dbReference type="ARBA" id="ARBA00022691"/>
    </source>
</evidence>
<dbReference type="EC" id="2.5.1.114" evidence="2"/>
<dbReference type="SUPFAM" id="SSF53335">
    <property type="entry name" value="S-adenosyl-L-methionine-dependent methyltransferases"/>
    <property type="match status" value="1"/>
</dbReference>
<evidence type="ECO:0000313" key="11">
    <source>
        <dbReference type="Proteomes" id="UP001233999"/>
    </source>
</evidence>
<dbReference type="AlphaFoldDB" id="A0AAD7ZNL2"/>
<dbReference type="InterPro" id="IPR002110">
    <property type="entry name" value="Ankyrin_rpt"/>
</dbReference>
<evidence type="ECO:0000259" key="9">
    <source>
        <dbReference type="PROSITE" id="PS51684"/>
    </source>
</evidence>
<keyword evidence="11" id="KW-1185">Reference proteome</keyword>
<comment type="catalytic activity">
    <reaction evidence="7">
        <text>4-demethylwyosine(37) in tRNA(Phe) + S-adenosyl-L-methionine = 4-demethyl-7-[(3S)-3-amino-3-carboxypropyl]wyosine(37) in tRNA(Phe) + S-methyl-5'-thioadenosine + H(+)</text>
        <dbReference type="Rhea" id="RHEA:36355"/>
        <dbReference type="Rhea" id="RHEA-COMP:10164"/>
        <dbReference type="Rhea" id="RHEA-COMP:10378"/>
        <dbReference type="ChEBI" id="CHEBI:15378"/>
        <dbReference type="ChEBI" id="CHEBI:17509"/>
        <dbReference type="ChEBI" id="CHEBI:59789"/>
        <dbReference type="ChEBI" id="CHEBI:64315"/>
        <dbReference type="ChEBI" id="CHEBI:73550"/>
        <dbReference type="EC" id="2.5.1.114"/>
    </reaction>
</comment>
<dbReference type="PANTHER" id="PTHR23245:SF25">
    <property type="entry name" value="TRNA WYBUTOSINE-SYNTHESIZING PROTEIN 2 HOMOLOG"/>
    <property type="match status" value="1"/>
</dbReference>
<feature type="domain" description="SAM-dependent methyltransferase TRM5/TYW2-type" evidence="9">
    <location>
        <begin position="205"/>
        <end position="459"/>
    </location>
</feature>
<dbReference type="PROSITE" id="PS50088">
    <property type="entry name" value="ANK_REPEAT"/>
    <property type="match status" value="2"/>
</dbReference>
<dbReference type="Gene3D" id="3.40.50.150">
    <property type="entry name" value="Vaccinia Virus protein VP39"/>
    <property type="match status" value="2"/>
</dbReference>
<keyword evidence="3" id="KW-0489">Methyltransferase</keyword>
<dbReference type="PROSITE" id="PS51684">
    <property type="entry name" value="SAM_MT_TRM5_TYW2"/>
    <property type="match status" value="1"/>
</dbReference>
<comment type="caution">
    <text evidence="10">The sequence shown here is derived from an EMBL/GenBank/DDBJ whole genome shotgun (WGS) entry which is preliminary data.</text>
</comment>
<reference evidence="10" key="1">
    <citation type="journal article" date="2023" name="IScience">
        <title>Live-bearing cockroach genome reveals convergent evolutionary mechanisms linked to viviparity in insects and beyond.</title>
        <authorList>
            <person name="Fouks B."/>
            <person name="Harrison M.C."/>
            <person name="Mikhailova A.A."/>
            <person name="Marchal E."/>
            <person name="English S."/>
            <person name="Carruthers M."/>
            <person name="Jennings E.C."/>
            <person name="Chiamaka E.L."/>
            <person name="Frigard R.A."/>
            <person name="Pippel M."/>
            <person name="Attardo G.M."/>
            <person name="Benoit J.B."/>
            <person name="Bornberg-Bauer E."/>
            <person name="Tobe S.S."/>
        </authorList>
    </citation>
    <scope>NUCLEOTIDE SEQUENCE</scope>
    <source>
        <strain evidence="10">Stay&amp;Tobe</strain>
    </source>
</reference>
<evidence type="ECO:0000256" key="8">
    <source>
        <dbReference type="PROSITE-ProRule" id="PRU00023"/>
    </source>
</evidence>
<evidence type="ECO:0000256" key="2">
    <source>
        <dbReference type="ARBA" id="ARBA00012265"/>
    </source>
</evidence>
<feature type="repeat" description="ANK" evidence="8">
    <location>
        <begin position="85"/>
        <end position="117"/>
    </location>
</feature>
<evidence type="ECO:0000256" key="1">
    <source>
        <dbReference type="ARBA" id="ARBA00004797"/>
    </source>
</evidence>
<dbReference type="EMBL" id="JASPKZ010007477">
    <property type="protein sequence ID" value="KAJ9584049.1"/>
    <property type="molecule type" value="Genomic_DNA"/>
</dbReference>
<dbReference type="InterPro" id="IPR029063">
    <property type="entry name" value="SAM-dependent_MTases_sf"/>
</dbReference>
<dbReference type="SMART" id="SM00248">
    <property type="entry name" value="ANK"/>
    <property type="match status" value="2"/>
</dbReference>
<keyword evidence="4" id="KW-0808">Transferase</keyword>